<name>A0A450XG80_9GAMM</name>
<dbReference type="AlphaFoldDB" id="A0A450XG80"/>
<gene>
    <name evidence="1" type="ORF">BECKMB1821G_GA0114241_10361</name>
</gene>
<dbReference type="EMBL" id="CAADFO010000036">
    <property type="protein sequence ID" value="VFK28301.1"/>
    <property type="molecule type" value="Genomic_DNA"/>
</dbReference>
<evidence type="ECO:0008006" key="2">
    <source>
        <dbReference type="Google" id="ProtNLM"/>
    </source>
</evidence>
<proteinExistence type="predicted"/>
<evidence type="ECO:0000313" key="1">
    <source>
        <dbReference type="EMBL" id="VFK28301.1"/>
    </source>
</evidence>
<protein>
    <recommendedName>
        <fullName evidence="2">PIN domain-containing protein</fullName>
    </recommendedName>
</protein>
<reference evidence="1" key="1">
    <citation type="submission" date="2019-02" db="EMBL/GenBank/DDBJ databases">
        <authorList>
            <person name="Gruber-Vodicka R. H."/>
            <person name="Seah K. B. B."/>
        </authorList>
    </citation>
    <scope>NUCLEOTIDE SEQUENCE</scope>
    <source>
        <strain evidence="1">BECK_BZ197</strain>
    </source>
</reference>
<accession>A0A450XG80</accession>
<sequence>MPFLILDANIISRIRRVDHDCSLLNFFSVAYGLDCAYHRQQYLETPCSMVLQKPDCKDLRKRQHGEHVIDFANKYKKEISKITRDLADVEILCFAHDNEGSIILTCDSNLLKVYCMRSTWNRTYLFQSCFETIDDDLDGGLFSDSSMNTDWMQNDPDPFCNYSISSKCFLCDPDKRS</sequence>
<organism evidence="1">
    <name type="scientific">Candidatus Kentrum sp. MB</name>
    <dbReference type="NCBI Taxonomy" id="2138164"/>
    <lineage>
        <taxon>Bacteria</taxon>
        <taxon>Pseudomonadati</taxon>
        <taxon>Pseudomonadota</taxon>
        <taxon>Gammaproteobacteria</taxon>
        <taxon>Candidatus Kentrum</taxon>
    </lineage>
</organism>